<evidence type="ECO:0000256" key="2">
    <source>
        <dbReference type="ARBA" id="ARBA00022741"/>
    </source>
</evidence>
<dbReference type="InterPro" id="IPR035911">
    <property type="entry name" value="MurE/MurF_N"/>
</dbReference>
<dbReference type="EMBL" id="CP035108">
    <property type="protein sequence ID" value="QAR34081.1"/>
    <property type="molecule type" value="Genomic_DNA"/>
</dbReference>
<dbReference type="RefSeq" id="WP_128467386.1">
    <property type="nucleotide sequence ID" value="NZ_CP035108.1"/>
</dbReference>
<proteinExistence type="predicted"/>
<dbReference type="AlphaFoldDB" id="A0A3R6AZG0"/>
<dbReference type="GO" id="GO:0016881">
    <property type="term" value="F:acid-amino acid ligase activity"/>
    <property type="evidence" value="ECO:0007669"/>
    <property type="project" value="InterPro"/>
</dbReference>
<organism evidence="6 7">
    <name type="scientific">Geovibrio thiophilus</name>
    <dbReference type="NCBI Taxonomy" id="139438"/>
    <lineage>
        <taxon>Bacteria</taxon>
        <taxon>Pseudomonadati</taxon>
        <taxon>Deferribacterota</taxon>
        <taxon>Deferribacteres</taxon>
        <taxon>Deferribacterales</taxon>
        <taxon>Geovibrionaceae</taxon>
        <taxon>Geovibrio</taxon>
    </lineage>
</organism>
<dbReference type="Pfam" id="PF08245">
    <property type="entry name" value="Mur_ligase_M"/>
    <property type="match status" value="1"/>
</dbReference>
<name>A0A3R6AZG0_9BACT</name>
<dbReference type="SUPFAM" id="SSF53244">
    <property type="entry name" value="MurD-like peptide ligases, peptide-binding domain"/>
    <property type="match status" value="1"/>
</dbReference>
<feature type="domain" description="Mur ligase central" evidence="5">
    <location>
        <begin position="108"/>
        <end position="293"/>
    </location>
</feature>
<dbReference type="SUPFAM" id="SSF53623">
    <property type="entry name" value="MurD-like peptide ligases, catalytic domain"/>
    <property type="match status" value="1"/>
</dbReference>
<keyword evidence="1 6" id="KW-0436">Ligase</keyword>
<dbReference type="OrthoDB" id="9801978at2"/>
<keyword evidence="7" id="KW-1185">Reference proteome</keyword>
<gene>
    <name evidence="6" type="ORF">EP073_11905</name>
</gene>
<evidence type="ECO:0000313" key="6">
    <source>
        <dbReference type="EMBL" id="QAR34081.1"/>
    </source>
</evidence>
<evidence type="ECO:0000313" key="7">
    <source>
        <dbReference type="Proteomes" id="UP000287502"/>
    </source>
</evidence>
<dbReference type="Gene3D" id="3.90.190.20">
    <property type="entry name" value="Mur ligase, C-terminal domain"/>
    <property type="match status" value="1"/>
</dbReference>
<dbReference type="PANTHER" id="PTHR43024">
    <property type="entry name" value="UDP-N-ACETYLMURAMOYL-TRIPEPTIDE--D-ALANYL-D-ALANINE LIGASE"/>
    <property type="match status" value="1"/>
</dbReference>
<evidence type="ECO:0000259" key="5">
    <source>
        <dbReference type="Pfam" id="PF08245"/>
    </source>
</evidence>
<accession>A0A3R6AZG0</accession>
<dbReference type="GO" id="GO:0005524">
    <property type="term" value="F:ATP binding"/>
    <property type="evidence" value="ECO:0007669"/>
    <property type="project" value="UniProtKB-KW"/>
</dbReference>
<keyword evidence="3" id="KW-0067">ATP-binding</keyword>
<feature type="domain" description="Mur ligase N-terminal catalytic" evidence="4">
    <location>
        <begin position="25"/>
        <end position="71"/>
    </location>
</feature>
<dbReference type="Pfam" id="PF01225">
    <property type="entry name" value="Mur_ligase"/>
    <property type="match status" value="1"/>
</dbReference>
<dbReference type="Proteomes" id="UP000287502">
    <property type="component" value="Chromosome"/>
</dbReference>
<reference evidence="6 7" key="1">
    <citation type="submission" date="2019-01" db="EMBL/GenBank/DDBJ databases">
        <title>Geovibrio thiophilus DSM 11263, complete genome.</title>
        <authorList>
            <person name="Spring S."/>
            <person name="Bunk B."/>
            <person name="Sproer C."/>
        </authorList>
    </citation>
    <scope>NUCLEOTIDE SEQUENCE [LARGE SCALE GENOMIC DNA]</scope>
    <source>
        <strain evidence="6 7">DSM 11263</strain>
    </source>
</reference>
<dbReference type="SUPFAM" id="SSF63418">
    <property type="entry name" value="MurE/MurF N-terminal domain"/>
    <property type="match status" value="1"/>
</dbReference>
<dbReference type="InterPro" id="IPR036615">
    <property type="entry name" value="Mur_ligase_C_dom_sf"/>
</dbReference>
<dbReference type="Gene3D" id="3.40.1390.10">
    <property type="entry name" value="MurE/MurF, N-terminal domain"/>
    <property type="match status" value="1"/>
</dbReference>
<keyword evidence="2" id="KW-0547">Nucleotide-binding</keyword>
<dbReference type="Gene3D" id="3.40.1190.10">
    <property type="entry name" value="Mur-like, catalytic domain"/>
    <property type="match status" value="1"/>
</dbReference>
<evidence type="ECO:0000259" key="4">
    <source>
        <dbReference type="Pfam" id="PF01225"/>
    </source>
</evidence>
<dbReference type="KEGG" id="gtl:EP073_11905"/>
<evidence type="ECO:0000256" key="1">
    <source>
        <dbReference type="ARBA" id="ARBA00022598"/>
    </source>
</evidence>
<dbReference type="InterPro" id="IPR036565">
    <property type="entry name" value="Mur-like_cat_sf"/>
</dbReference>
<protein>
    <submittedName>
        <fullName evidence="6">UDP-N-acetylmuramoyl-tripeptide--D-alanyl-D-alanine ligase</fullName>
    </submittedName>
</protein>
<dbReference type="PANTHER" id="PTHR43024:SF1">
    <property type="entry name" value="UDP-N-ACETYLMURAMOYL-TRIPEPTIDE--D-ALANYL-D-ALANINE LIGASE"/>
    <property type="match status" value="1"/>
</dbReference>
<sequence>MKLKEIVNALGGVIKADTPFDLPVKKLVIDSRKVEEGDIFTALSGENTDGNLYAQKALDSGASLVIVDDSVIYEALKGNRVLVRDGLSAIKTLGAYKLKNYKGTKIAITGSMGKTSTKELISSVLRTRKKVYTAYGNYNNELGVAICAANLNMRTSCAVFEFGTNSPGEIEQLSLYLKPDVAVLTGIGHAHIGRMGSMEKLAEEKLSIIKGMNGGTLWVNESCRMYLDERVMGAVDVKYFGNGMNDDVILADAGRNNREQFYFTAVYKGIPYCFLLNHPYDHFIANSLAAIGIGFEAGLDYQDVMTGILAFKPVTGRGAMVNVGRIKVIDDTYNAGFESIMSAVKNLGEINASRKYAVIGEMGEIEGFEDMLYLKLYKLAKSRTDINFIFVGQNYCKFAETANITIAPTKEKANETVALIEEGLVLIKASRARKFEDFISFMEQERKKRAV</sequence>
<evidence type="ECO:0000256" key="3">
    <source>
        <dbReference type="ARBA" id="ARBA00022840"/>
    </source>
</evidence>
<dbReference type="InterPro" id="IPR000713">
    <property type="entry name" value="Mur_ligase_N"/>
</dbReference>
<dbReference type="InterPro" id="IPR051046">
    <property type="entry name" value="MurCDEF_CellWall_CoF430Synth"/>
</dbReference>
<dbReference type="InterPro" id="IPR013221">
    <property type="entry name" value="Mur_ligase_cen"/>
</dbReference>